<sequence>MGGRVIDPTQYYDPDQDQDQRREVVKDMRLLTRDFQDRRDDLAVKDISTFLSRSNQNMNRVKQTSDATIDSRFLVAASDLVTKKTAELVLGDAGTRIDIDEFVSKCVTFMRSGGLNGPDDDGLEPPSTQARARRRTQRADAHSDDEDDEDNGDALAWDVLGEQACFPSNRRPPVPGFLLGPLSKRPDTLKPQDLQQAENSNLVTVVKGLKKKLQDVVEARMDAVEEELGSFIEDPTDEQIEAVAGNHRLIRNEEGDPEIPLLEWVVNPNSFGQTVENLFYTSFLIREGNAAIGKDKRGLPTLRPADPRSLNEQHQQQVQKNQAILSIDYPTWQTFIRALDLREPIIPHRNDEQATQAVRGWYG</sequence>
<feature type="domain" description="Non-structural maintenance of chromosome element 4 C-terminal" evidence="9">
    <location>
        <begin position="259"/>
        <end position="346"/>
    </location>
</feature>
<proteinExistence type="inferred from homology"/>
<evidence type="ECO:0000256" key="1">
    <source>
        <dbReference type="ARBA" id="ARBA00004123"/>
    </source>
</evidence>
<dbReference type="PANTHER" id="PTHR16140">
    <property type="entry name" value="NON-STRUCTURAL MAINTENANCE OF CHROMOSOMES ELEMENT 4"/>
    <property type="match status" value="1"/>
</dbReference>
<evidence type="ECO:0000256" key="3">
    <source>
        <dbReference type="ARBA" id="ARBA00022763"/>
    </source>
</evidence>
<evidence type="ECO:0000256" key="5">
    <source>
        <dbReference type="ARBA" id="ARBA00023204"/>
    </source>
</evidence>
<keyword evidence="12" id="KW-1185">Reference proteome</keyword>
<dbReference type="OrthoDB" id="361242at2759"/>
<evidence type="ECO:0000256" key="7">
    <source>
        <dbReference type="RuleBase" id="RU365071"/>
    </source>
</evidence>
<evidence type="ECO:0000313" key="11">
    <source>
        <dbReference type="EMBL" id="KAF2086544.1"/>
    </source>
</evidence>
<comment type="subunit">
    <text evidence="7">Component of the SMC5-SMC6 complex.</text>
</comment>
<evidence type="ECO:0000256" key="4">
    <source>
        <dbReference type="ARBA" id="ARBA00023172"/>
    </source>
</evidence>
<comment type="similarity">
    <text evidence="2 7">Belongs to the NSE4 family.</text>
</comment>
<evidence type="ECO:0000256" key="2">
    <source>
        <dbReference type="ARBA" id="ARBA00008997"/>
    </source>
</evidence>
<keyword evidence="6 7" id="KW-0539">Nucleus</keyword>
<name>A0A9P4HRC8_9PEZI</name>
<dbReference type="PANTHER" id="PTHR16140:SF0">
    <property type="entry name" value="NON-STRUCTURAL MAINTENANCE OF CHROMOSOMES ELEMENT 4"/>
    <property type="match status" value="1"/>
</dbReference>
<organism evidence="11 12">
    <name type="scientific">Saccharata proteae CBS 121410</name>
    <dbReference type="NCBI Taxonomy" id="1314787"/>
    <lineage>
        <taxon>Eukaryota</taxon>
        <taxon>Fungi</taxon>
        <taxon>Dikarya</taxon>
        <taxon>Ascomycota</taxon>
        <taxon>Pezizomycotina</taxon>
        <taxon>Dothideomycetes</taxon>
        <taxon>Dothideomycetes incertae sedis</taxon>
        <taxon>Botryosphaeriales</taxon>
        <taxon>Saccharataceae</taxon>
        <taxon>Saccharata</taxon>
    </lineage>
</organism>
<comment type="function">
    <text evidence="7">Component of the SMC5-SMC6 complex, that promotes sister chromatid alignment after DNA damage and facilitates double-stranded DNA breaks (DSBs) repair via homologous recombination between sister chromatids.</text>
</comment>
<feature type="region of interest" description="Disordered" evidence="8">
    <location>
        <begin position="114"/>
        <end position="152"/>
    </location>
</feature>
<dbReference type="InterPro" id="IPR029225">
    <property type="entry name" value="Nse4_Nse3-bd"/>
</dbReference>
<evidence type="ECO:0000256" key="6">
    <source>
        <dbReference type="ARBA" id="ARBA00023242"/>
    </source>
</evidence>
<gene>
    <name evidence="11" type="ORF">K490DRAFT_44110</name>
</gene>
<dbReference type="EMBL" id="ML978724">
    <property type="protein sequence ID" value="KAF2086544.1"/>
    <property type="molecule type" value="Genomic_DNA"/>
</dbReference>
<evidence type="ECO:0000259" key="9">
    <source>
        <dbReference type="Pfam" id="PF08743"/>
    </source>
</evidence>
<dbReference type="Proteomes" id="UP000799776">
    <property type="component" value="Unassembled WGS sequence"/>
</dbReference>
<evidence type="ECO:0000256" key="8">
    <source>
        <dbReference type="SAM" id="MobiDB-lite"/>
    </source>
</evidence>
<dbReference type="InterPro" id="IPR027786">
    <property type="entry name" value="Nse4/EID"/>
</dbReference>
<reference evidence="11" key="1">
    <citation type="journal article" date="2020" name="Stud. Mycol.">
        <title>101 Dothideomycetes genomes: a test case for predicting lifestyles and emergence of pathogens.</title>
        <authorList>
            <person name="Haridas S."/>
            <person name="Albert R."/>
            <person name="Binder M."/>
            <person name="Bloem J."/>
            <person name="Labutti K."/>
            <person name="Salamov A."/>
            <person name="Andreopoulos B."/>
            <person name="Baker S."/>
            <person name="Barry K."/>
            <person name="Bills G."/>
            <person name="Bluhm B."/>
            <person name="Cannon C."/>
            <person name="Castanera R."/>
            <person name="Culley D."/>
            <person name="Daum C."/>
            <person name="Ezra D."/>
            <person name="Gonzalez J."/>
            <person name="Henrissat B."/>
            <person name="Kuo A."/>
            <person name="Liang C."/>
            <person name="Lipzen A."/>
            <person name="Lutzoni F."/>
            <person name="Magnuson J."/>
            <person name="Mondo S."/>
            <person name="Nolan M."/>
            <person name="Ohm R."/>
            <person name="Pangilinan J."/>
            <person name="Park H.-J."/>
            <person name="Ramirez L."/>
            <person name="Alfaro M."/>
            <person name="Sun H."/>
            <person name="Tritt A."/>
            <person name="Yoshinaga Y."/>
            <person name="Zwiers L.-H."/>
            <person name="Turgeon B."/>
            <person name="Goodwin S."/>
            <person name="Spatafora J."/>
            <person name="Crous P."/>
            <person name="Grigoriev I."/>
        </authorList>
    </citation>
    <scope>NUCLEOTIDE SEQUENCE</scope>
    <source>
        <strain evidence="11">CBS 121410</strain>
    </source>
</reference>
<keyword evidence="3 7" id="KW-0227">DNA damage</keyword>
<keyword evidence="5 7" id="KW-0234">DNA repair</keyword>
<comment type="subcellular location">
    <subcellularLocation>
        <location evidence="1 7">Nucleus</location>
    </subcellularLocation>
</comment>
<dbReference type="Pfam" id="PF08743">
    <property type="entry name" value="Nse4_C"/>
    <property type="match status" value="1"/>
</dbReference>
<feature type="compositionally biased region" description="Acidic residues" evidence="8">
    <location>
        <begin position="143"/>
        <end position="152"/>
    </location>
</feature>
<dbReference type="AlphaFoldDB" id="A0A9P4HRC8"/>
<dbReference type="Pfam" id="PF15412">
    <property type="entry name" value="Nse4-Nse3_bdg"/>
    <property type="match status" value="1"/>
</dbReference>
<keyword evidence="4 7" id="KW-0233">DNA recombination</keyword>
<dbReference type="GO" id="GO:0005634">
    <property type="term" value="C:nucleus"/>
    <property type="evidence" value="ECO:0007669"/>
    <property type="project" value="UniProtKB-SubCell"/>
</dbReference>
<dbReference type="GO" id="GO:0030915">
    <property type="term" value="C:Smc5-Smc6 complex"/>
    <property type="evidence" value="ECO:0007669"/>
    <property type="project" value="UniProtKB-UniRule"/>
</dbReference>
<comment type="caution">
    <text evidence="11">The sequence shown here is derived from an EMBL/GenBank/DDBJ whole genome shotgun (WGS) entry which is preliminary data.</text>
</comment>
<evidence type="ECO:0000313" key="12">
    <source>
        <dbReference type="Proteomes" id="UP000799776"/>
    </source>
</evidence>
<accession>A0A9P4HRC8</accession>
<protein>
    <recommendedName>
        <fullName evidence="7">Non-structural maintenance of chromosomes element 4</fullName>
    </recommendedName>
</protein>
<feature type="domain" description="Nse4/EID protein Nse3/MAGE-binding" evidence="10">
    <location>
        <begin position="70"/>
        <end position="121"/>
    </location>
</feature>
<dbReference type="GO" id="GO:0006281">
    <property type="term" value="P:DNA repair"/>
    <property type="evidence" value="ECO:0007669"/>
    <property type="project" value="UniProtKB-UniRule"/>
</dbReference>
<evidence type="ECO:0000259" key="10">
    <source>
        <dbReference type="Pfam" id="PF15412"/>
    </source>
</evidence>
<dbReference type="InterPro" id="IPR014854">
    <property type="entry name" value="Nse4_C"/>
</dbReference>
<dbReference type="GO" id="GO:0006310">
    <property type="term" value="P:DNA recombination"/>
    <property type="evidence" value="ECO:0007669"/>
    <property type="project" value="UniProtKB-UniRule"/>
</dbReference>